<gene>
    <name evidence="1" type="ORF">AB4Y32_03905</name>
</gene>
<reference evidence="1" key="1">
    <citation type="submission" date="2024-07" db="EMBL/GenBank/DDBJ databases">
        <title>A survey of Mimosa microsymbionts across Brazilian biomes reveals a high diversity of Paraburkholderia nodulating endemic species, but also that Cupriavidus is common as a symbiont of widespread species.</title>
        <authorList>
            <person name="Rouws L."/>
            <person name="Barauna A."/>
            <person name="Beukes C."/>
            <person name="Rouws J.R.C."/>
            <person name="De Faria S.M."/>
            <person name="Gross E."/>
            <person name="Bueno Dos Reis Junior F."/>
            <person name="Simon M.F."/>
            <person name="Maluk M."/>
            <person name="Odee D.W."/>
            <person name="Kenicer G."/>
            <person name="Young J.P.W."/>
            <person name="Reis V.M."/>
            <person name="Zilli J."/>
            <person name="James E.K."/>
        </authorList>
    </citation>
    <scope>NUCLEOTIDE SEQUENCE</scope>
    <source>
        <strain evidence="1">EG181B</strain>
    </source>
</reference>
<evidence type="ECO:0000313" key="1">
    <source>
        <dbReference type="EMBL" id="MEX3930959.1"/>
    </source>
</evidence>
<organism evidence="1 2">
    <name type="scientific">Paraburkholderia phymatum</name>
    <dbReference type="NCBI Taxonomy" id="148447"/>
    <lineage>
        <taxon>Bacteria</taxon>
        <taxon>Pseudomonadati</taxon>
        <taxon>Pseudomonadota</taxon>
        <taxon>Betaproteobacteria</taxon>
        <taxon>Burkholderiales</taxon>
        <taxon>Burkholderiaceae</taxon>
        <taxon>Paraburkholderia</taxon>
    </lineage>
</organism>
<name>A0ACC6TUH5_9BURK</name>
<accession>A0ACC6TUH5</accession>
<protein>
    <submittedName>
        <fullName evidence="1">Uncharacterized protein</fullName>
    </submittedName>
</protein>
<keyword evidence="2" id="KW-1185">Reference proteome</keyword>
<evidence type="ECO:0000313" key="2">
    <source>
        <dbReference type="Proteomes" id="UP001558850"/>
    </source>
</evidence>
<dbReference type="Proteomes" id="UP001558850">
    <property type="component" value="Unassembled WGS sequence"/>
</dbReference>
<sequence>MTHYTPRAGGDTHTERLEYTDDPEPLPEVRYDRLCGAPPGNTPTLPKRSAAGNFAFGIAWLFGLEALFSDDETRSADRRRIDGRY</sequence>
<dbReference type="EMBL" id="JBFRCH010000002">
    <property type="protein sequence ID" value="MEX3930959.1"/>
    <property type="molecule type" value="Genomic_DNA"/>
</dbReference>
<proteinExistence type="predicted"/>
<comment type="caution">
    <text evidence="1">The sequence shown here is derived from an EMBL/GenBank/DDBJ whole genome shotgun (WGS) entry which is preliminary data.</text>
</comment>